<dbReference type="Proteomes" id="UP000035680">
    <property type="component" value="Unassembled WGS sequence"/>
</dbReference>
<evidence type="ECO:0000313" key="2">
    <source>
        <dbReference type="WBParaSite" id="SVE_1242500.1"/>
    </source>
</evidence>
<dbReference type="AlphaFoldDB" id="A0A0K0FR98"/>
<accession>A0A0K0FR98</accession>
<proteinExistence type="predicted"/>
<evidence type="ECO:0000313" key="1">
    <source>
        <dbReference type="Proteomes" id="UP000035680"/>
    </source>
</evidence>
<reference evidence="1" key="1">
    <citation type="submission" date="2014-07" db="EMBL/GenBank/DDBJ databases">
        <authorList>
            <person name="Martin A.A"/>
            <person name="De Silva N."/>
        </authorList>
    </citation>
    <scope>NUCLEOTIDE SEQUENCE</scope>
</reference>
<protein>
    <submittedName>
        <fullName evidence="2">Uncharacterized protein</fullName>
    </submittedName>
</protein>
<reference evidence="2" key="2">
    <citation type="submission" date="2015-08" db="UniProtKB">
        <authorList>
            <consortium name="WormBaseParasite"/>
        </authorList>
    </citation>
    <scope>IDENTIFICATION</scope>
</reference>
<keyword evidence="1" id="KW-1185">Reference proteome</keyword>
<organism evidence="1 2">
    <name type="scientific">Strongyloides venezuelensis</name>
    <name type="common">Threadworm</name>
    <dbReference type="NCBI Taxonomy" id="75913"/>
    <lineage>
        <taxon>Eukaryota</taxon>
        <taxon>Metazoa</taxon>
        <taxon>Ecdysozoa</taxon>
        <taxon>Nematoda</taxon>
        <taxon>Chromadorea</taxon>
        <taxon>Rhabditida</taxon>
        <taxon>Tylenchina</taxon>
        <taxon>Panagrolaimomorpha</taxon>
        <taxon>Strongyloidoidea</taxon>
        <taxon>Strongyloididae</taxon>
        <taxon>Strongyloides</taxon>
    </lineage>
</organism>
<dbReference type="WBParaSite" id="SVE_1242500.1">
    <property type="protein sequence ID" value="SVE_1242500.1"/>
    <property type="gene ID" value="SVE_1242500"/>
</dbReference>
<name>A0A0K0FR98_STRVS</name>
<sequence>MIKSQRCDTIFKEGSIELTVLVEFVHEQIQMQKKGVKNKTYLKLLIEFNKKLEVFCDVQVKKTTFIGKYKELINKFLNVDNNNDDEVLDKMKSLNDNVNDEEVHKFYFYEVVNVVYF</sequence>